<dbReference type="PROSITE" id="PS51257">
    <property type="entry name" value="PROKAR_LIPOPROTEIN"/>
    <property type="match status" value="1"/>
</dbReference>
<dbReference type="Proteomes" id="UP000050280">
    <property type="component" value="Unassembled WGS sequence"/>
</dbReference>
<dbReference type="AlphaFoldDB" id="A0A0P7A318"/>
<dbReference type="EMBL" id="LDJX01000006">
    <property type="protein sequence ID" value="KPM30848.1"/>
    <property type="molecule type" value="Genomic_DNA"/>
</dbReference>
<keyword evidence="3" id="KW-1185">Reference proteome</keyword>
<accession>A0A0P7A318</accession>
<dbReference type="RefSeq" id="WP_054559850.1">
    <property type="nucleotide sequence ID" value="NZ_LDJX01000006.1"/>
</dbReference>
<evidence type="ECO:0000313" key="2">
    <source>
        <dbReference type="EMBL" id="KPM30848.1"/>
    </source>
</evidence>
<evidence type="ECO:0000256" key="1">
    <source>
        <dbReference type="SAM" id="SignalP"/>
    </source>
</evidence>
<sequence>MPKKPIATCSLALLLLLTSSCFDVLEEVNLNKDGSGSMVLTVNMSKSKTKLASIMLLDSVNGYKIPSRDDIDLALNDAVAHLKKSNGISNIKTTKDFDNYIFSISCDFKDIESLNGITAELISKQNQKGKTKFNTKNFGYLPNSKIFERRFTYDPSIKKSFDYLENENKKVFEDAAFIAIYRFNDQKVQSVSNTLSRVAPSKKAVMLKIDAMSFIKGEKTIQNTIQLSN</sequence>
<dbReference type="STRING" id="1300341.I595_2825"/>
<comment type="caution">
    <text evidence="2">The sequence shown here is derived from an EMBL/GenBank/DDBJ whole genome shotgun (WGS) entry which is preliminary data.</text>
</comment>
<protein>
    <recommendedName>
        <fullName evidence="4">Lipoprotein</fullName>
    </recommendedName>
</protein>
<gene>
    <name evidence="2" type="ORF">I595_2825</name>
</gene>
<feature type="signal peptide" evidence="1">
    <location>
        <begin position="1"/>
        <end position="25"/>
    </location>
</feature>
<name>A0A0P7A318_9FLAO</name>
<feature type="chain" id="PRO_5006134616" description="Lipoprotein" evidence="1">
    <location>
        <begin position="26"/>
        <end position="229"/>
    </location>
</feature>
<organism evidence="2 3">
    <name type="scientific">Croceitalea dokdonensis DOKDO 023</name>
    <dbReference type="NCBI Taxonomy" id="1300341"/>
    <lineage>
        <taxon>Bacteria</taxon>
        <taxon>Pseudomonadati</taxon>
        <taxon>Bacteroidota</taxon>
        <taxon>Flavobacteriia</taxon>
        <taxon>Flavobacteriales</taxon>
        <taxon>Flavobacteriaceae</taxon>
        <taxon>Croceitalea</taxon>
    </lineage>
</organism>
<dbReference type="OrthoDB" id="978751at2"/>
<proteinExistence type="predicted"/>
<reference evidence="2 3" key="1">
    <citation type="submission" date="2015-09" db="EMBL/GenBank/DDBJ databases">
        <title>Genome sequence of the marine flavobacterium Croceitalea dokdonensis DOKDO 023 that contains proton- and sodium-pumping rhodopsins.</title>
        <authorList>
            <person name="Kwon S.-K."/>
            <person name="Lee H.K."/>
            <person name="Kwak M.-J."/>
            <person name="Kim J.F."/>
        </authorList>
    </citation>
    <scope>NUCLEOTIDE SEQUENCE [LARGE SCALE GENOMIC DNA]</scope>
    <source>
        <strain evidence="2 3">DOKDO 023</strain>
    </source>
</reference>
<evidence type="ECO:0000313" key="3">
    <source>
        <dbReference type="Proteomes" id="UP000050280"/>
    </source>
</evidence>
<evidence type="ECO:0008006" key="4">
    <source>
        <dbReference type="Google" id="ProtNLM"/>
    </source>
</evidence>
<keyword evidence="1" id="KW-0732">Signal</keyword>